<name>A0A7S4E5R6_9STRA</name>
<sequence>MGQPAYRKALLLCLAAATEATKVSERKWKAAADEALATFKPIRKSVNRKCFFSLMSSTPPRDGLAMASAAGRVAAFSHVPLRLCKVDHGAAVVSTKTALLVAVPSLSDLERSGTWQAFLNKAAYCRRTNRPLYVFVGVPQLLHSRLDAPWAKCRERGSSASLKAVALLSLYEDPNPPDRVLYMEGTAFLSDLAFGDDEDAPEAYFALAPAAELVMRRDLDPSIFLTKRSAWSSQVLALWWRGQCGADDALPLASTLYASWSAATDGKLEFEKPTFETRAGARKKASTILAEAPAIRHDAGITSQFYGGDTTPLELPKTLLLPSFTVGELPALDALIAETGSACAGGKCEPFLASSWSFAGAIRWLLFLVVLGAGAYALAARPDLLREILRTVLELVAAGAKYLSELRVR</sequence>
<accession>A0A7S4E5R6</accession>
<keyword evidence="1" id="KW-0812">Transmembrane</keyword>
<dbReference type="AlphaFoldDB" id="A0A7S4E5R6"/>
<proteinExistence type="predicted"/>
<evidence type="ECO:0000313" key="3">
    <source>
        <dbReference type="EMBL" id="CAE0691070.1"/>
    </source>
</evidence>
<feature type="chain" id="PRO_5031091495" evidence="2">
    <location>
        <begin position="21"/>
        <end position="409"/>
    </location>
</feature>
<keyword evidence="1" id="KW-0472">Membrane</keyword>
<evidence type="ECO:0000256" key="2">
    <source>
        <dbReference type="SAM" id="SignalP"/>
    </source>
</evidence>
<keyword evidence="1" id="KW-1133">Transmembrane helix</keyword>
<feature type="transmembrane region" description="Helical" evidence="1">
    <location>
        <begin position="356"/>
        <end position="379"/>
    </location>
</feature>
<evidence type="ECO:0000256" key="1">
    <source>
        <dbReference type="SAM" id="Phobius"/>
    </source>
</evidence>
<protein>
    <submittedName>
        <fullName evidence="3">Uncharacterized protein</fullName>
    </submittedName>
</protein>
<reference evidence="3" key="1">
    <citation type="submission" date="2021-01" db="EMBL/GenBank/DDBJ databases">
        <authorList>
            <person name="Corre E."/>
            <person name="Pelletier E."/>
            <person name="Niang G."/>
            <person name="Scheremetjew M."/>
            <person name="Finn R."/>
            <person name="Kale V."/>
            <person name="Holt S."/>
            <person name="Cochrane G."/>
            <person name="Meng A."/>
            <person name="Brown T."/>
            <person name="Cohen L."/>
        </authorList>
    </citation>
    <scope>NUCLEOTIDE SEQUENCE</scope>
    <source>
        <strain evidence="3">CCMP1756</strain>
    </source>
</reference>
<feature type="signal peptide" evidence="2">
    <location>
        <begin position="1"/>
        <end position="20"/>
    </location>
</feature>
<keyword evidence="2" id="KW-0732">Signal</keyword>
<organism evidence="3">
    <name type="scientific">Pelagomonas calceolata</name>
    <dbReference type="NCBI Taxonomy" id="35677"/>
    <lineage>
        <taxon>Eukaryota</taxon>
        <taxon>Sar</taxon>
        <taxon>Stramenopiles</taxon>
        <taxon>Ochrophyta</taxon>
        <taxon>Pelagophyceae</taxon>
        <taxon>Pelagomonadales</taxon>
        <taxon>Pelagomonadaceae</taxon>
        <taxon>Pelagomonas</taxon>
    </lineage>
</organism>
<gene>
    <name evidence="3" type="ORF">PCAL00307_LOCUS6506</name>
</gene>
<dbReference type="EMBL" id="HBIW01007724">
    <property type="protein sequence ID" value="CAE0691070.1"/>
    <property type="molecule type" value="Transcribed_RNA"/>
</dbReference>